<organism evidence="1 2">
    <name type="scientific">Pterulicium gracile</name>
    <dbReference type="NCBI Taxonomy" id="1884261"/>
    <lineage>
        <taxon>Eukaryota</taxon>
        <taxon>Fungi</taxon>
        <taxon>Dikarya</taxon>
        <taxon>Basidiomycota</taxon>
        <taxon>Agaricomycotina</taxon>
        <taxon>Agaricomycetes</taxon>
        <taxon>Agaricomycetidae</taxon>
        <taxon>Agaricales</taxon>
        <taxon>Pleurotineae</taxon>
        <taxon>Pterulaceae</taxon>
        <taxon>Pterulicium</taxon>
    </lineage>
</organism>
<reference evidence="1 2" key="1">
    <citation type="journal article" date="2019" name="Nat. Ecol. Evol.">
        <title>Megaphylogeny resolves global patterns of mushroom evolution.</title>
        <authorList>
            <person name="Varga T."/>
            <person name="Krizsan K."/>
            <person name="Foldi C."/>
            <person name="Dima B."/>
            <person name="Sanchez-Garcia M."/>
            <person name="Sanchez-Ramirez S."/>
            <person name="Szollosi G.J."/>
            <person name="Szarkandi J.G."/>
            <person name="Papp V."/>
            <person name="Albert L."/>
            <person name="Andreopoulos W."/>
            <person name="Angelini C."/>
            <person name="Antonin V."/>
            <person name="Barry K.W."/>
            <person name="Bougher N.L."/>
            <person name="Buchanan P."/>
            <person name="Buyck B."/>
            <person name="Bense V."/>
            <person name="Catcheside P."/>
            <person name="Chovatia M."/>
            <person name="Cooper J."/>
            <person name="Damon W."/>
            <person name="Desjardin D."/>
            <person name="Finy P."/>
            <person name="Geml J."/>
            <person name="Haridas S."/>
            <person name="Hughes K."/>
            <person name="Justo A."/>
            <person name="Karasinski D."/>
            <person name="Kautmanova I."/>
            <person name="Kiss B."/>
            <person name="Kocsube S."/>
            <person name="Kotiranta H."/>
            <person name="LaButti K.M."/>
            <person name="Lechner B.E."/>
            <person name="Liimatainen K."/>
            <person name="Lipzen A."/>
            <person name="Lukacs Z."/>
            <person name="Mihaltcheva S."/>
            <person name="Morgado L.N."/>
            <person name="Niskanen T."/>
            <person name="Noordeloos M.E."/>
            <person name="Ohm R.A."/>
            <person name="Ortiz-Santana B."/>
            <person name="Ovrebo C."/>
            <person name="Racz N."/>
            <person name="Riley R."/>
            <person name="Savchenko A."/>
            <person name="Shiryaev A."/>
            <person name="Soop K."/>
            <person name="Spirin V."/>
            <person name="Szebenyi C."/>
            <person name="Tomsovsky M."/>
            <person name="Tulloss R.E."/>
            <person name="Uehling J."/>
            <person name="Grigoriev I.V."/>
            <person name="Vagvolgyi C."/>
            <person name="Papp T."/>
            <person name="Martin F.M."/>
            <person name="Miettinen O."/>
            <person name="Hibbett D.S."/>
            <person name="Nagy L.G."/>
        </authorList>
    </citation>
    <scope>NUCLEOTIDE SEQUENCE [LARGE SCALE GENOMIC DNA]</scope>
    <source>
        <strain evidence="1 2">CBS 309.79</strain>
    </source>
</reference>
<proteinExistence type="predicted"/>
<evidence type="ECO:0000313" key="1">
    <source>
        <dbReference type="EMBL" id="TFK99742.1"/>
    </source>
</evidence>
<dbReference type="AlphaFoldDB" id="A0A5C3QCH4"/>
<protein>
    <submittedName>
        <fullName evidence="1">Uncharacterized protein</fullName>
    </submittedName>
</protein>
<evidence type="ECO:0000313" key="2">
    <source>
        <dbReference type="Proteomes" id="UP000305067"/>
    </source>
</evidence>
<sequence length="81" mass="9192">MASVSFSHSLNALQTKLLTLPKRAARDALDQHVQDTTDYLHSLNRLRNNHCHINDLPPEVLGMILDKALEVRMPNAYRTIS</sequence>
<name>A0A5C3QCH4_9AGAR</name>
<accession>A0A5C3QCH4</accession>
<dbReference type="Proteomes" id="UP000305067">
    <property type="component" value="Unassembled WGS sequence"/>
</dbReference>
<keyword evidence="2" id="KW-1185">Reference proteome</keyword>
<dbReference type="EMBL" id="ML178832">
    <property type="protein sequence ID" value="TFK99742.1"/>
    <property type="molecule type" value="Genomic_DNA"/>
</dbReference>
<gene>
    <name evidence="1" type="ORF">BDV98DRAFT_570777</name>
</gene>